<dbReference type="InterPro" id="IPR030616">
    <property type="entry name" value="Aur-like"/>
</dbReference>
<dbReference type="SMART" id="SM00220">
    <property type="entry name" value="S_TKc"/>
    <property type="match status" value="1"/>
</dbReference>
<evidence type="ECO:0000256" key="3">
    <source>
        <dbReference type="ARBA" id="ARBA00022741"/>
    </source>
</evidence>
<evidence type="ECO:0000256" key="2">
    <source>
        <dbReference type="ARBA" id="ARBA00022679"/>
    </source>
</evidence>
<dbReference type="Gene3D" id="1.10.510.10">
    <property type="entry name" value="Transferase(Phosphotransferase) domain 1"/>
    <property type="match status" value="1"/>
</dbReference>
<feature type="compositionally biased region" description="Polar residues" evidence="10">
    <location>
        <begin position="37"/>
        <end position="47"/>
    </location>
</feature>
<dbReference type="InterPro" id="IPR017441">
    <property type="entry name" value="Protein_kinase_ATP_BS"/>
</dbReference>
<evidence type="ECO:0000256" key="7">
    <source>
        <dbReference type="PIRSR" id="PIRSR630616-2"/>
    </source>
</evidence>
<evidence type="ECO:0000259" key="11">
    <source>
        <dbReference type="PROSITE" id="PS50011"/>
    </source>
</evidence>
<feature type="compositionally biased region" description="Polar residues" evidence="10">
    <location>
        <begin position="54"/>
        <end position="64"/>
    </location>
</feature>
<gene>
    <name evidence="12" type="ORF">BC938DRAFT_477716</name>
</gene>
<feature type="active site" description="Proton acceptor" evidence="6">
    <location>
        <position position="690"/>
    </location>
</feature>
<feature type="region of interest" description="Disordered" evidence="10">
    <location>
        <begin position="21"/>
        <end position="74"/>
    </location>
</feature>
<dbReference type="AlphaFoldDB" id="A0A433QP01"/>
<dbReference type="PROSITE" id="PS00108">
    <property type="entry name" value="PROTEIN_KINASE_ST"/>
    <property type="match status" value="1"/>
</dbReference>
<organism evidence="12 13">
    <name type="scientific">Jimgerdemannia flammicorona</name>
    <dbReference type="NCBI Taxonomy" id="994334"/>
    <lineage>
        <taxon>Eukaryota</taxon>
        <taxon>Fungi</taxon>
        <taxon>Fungi incertae sedis</taxon>
        <taxon>Mucoromycota</taxon>
        <taxon>Mucoromycotina</taxon>
        <taxon>Endogonomycetes</taxon>
        <taxon>Endogonales</taxon>
        <taxon>Endogonaceae</taxon>
        <taxon>Jimgerdemannia</taxon>
    </lineage>
</organism>
<feature type="domain" description="Protein kinase" evidence="11">
    <location>
        <begin position="546"/>
        <end position="844"/>
    </location>
</feature>
<keyword evidence="3 7" id="KW-0547">Nucleotide-binding</keyword>
<dbReference type="InterPro" id="IPR008271">
    <property type="entry name" value="Ser/Thr_kinase_AS"/>
</dbReference>
<keyword evidence="1" id="KW-0723">Serine/threonine-protein kinase</keyword>
<sequence length="865" mass="95528">MLQTTPKISMDNLSDFYAAPHHPHKRFDRDRSAPASLVSTPTGNPATSVFDFSVDSNNPHTTMSGRRPRNRSRTYSSALSLPYSMLSLNASSSSSGYHHRHFRHHHHHHHHHNSLTSGRRYAHSDSASTSVSLPRFVRRRSNPETLEYEKERLKRQLQNDAFSLDGFQTGGYRPFEIYLSDTTLGMHSSSTADSVVAETGETVSKTRPATPLALPLQRTENALEETIRTPKEEVSTLSTETRNGITTPPTLFKSLHISISPLNSVPSSPKLSPRDPIETVPPPPVIEPNTTSSTPNSISIGAKTNSIFFNNSSCDTPHPSTPTNKLPVLPASRAPVEGATFADRIRNVAAADAAADAAAAAARRVTSVPPIITAPAFLQTPPQHHHHHNQLHHEKPIASPPLGPTSSRTMSSSRPPSRPPSRASSLLRYSASNTSDTDDDDGFLPLPSPSPATPAQTSPNLTPSPSRHHLVSPIISSNIIPVLPPSSPLLPPLPLNTHSPVPSLSDLPMLGDDLVLDQIKPAGPAEPAHHHQLKDEDLLGKMISVYQIARLLGIGAFSRVYLGENVENANEKVAIKLVPKERMRKDPRVKASIEREGKILKGDEHAFISHPNIVRLLNDMETEHYLCLLLEYVPGGELFDLVERMHENDDKEGEGDDTDKGMDEATVRRLFLQLVDAVEWLHERNVVHRDLKLENVLVTDRTNPSTTNLKLTDFGLARVIDPANPTLTTRCGSEEYAAPEIIKNQGYDGRRTDVWALGIILYAMLVGELPFTYAPERGEKVSHLFYKVMKAEVKWPRAKDTPRKEGKERVRGVSDEAKEVVERILVRDPEKRIKLNELRGLRWFRETEPKQVVGVVGGADNLEAA</sequence>
<dbReference type="FunFam" id="1.10.510.10:FF:000571">
    <property type="entry name" value="Maternal embryonic leucine zipper kinase"/>
    <property type="match status" value="1"/>
</dbReference>
<dbReference type="Proteomes" id="UP000274822">
    <property type="component" value="Unassembled WGS sequence"/>
</dbReference>
<dbReference type="SUPFAM" id="SSF56112">
    <property type="entry name" value="Protein kinase-like (PK-like)"/>
    <property type="match status" value="1"/>
</dbReference>
<accession>A0A433QP01</accession>
<dbReference type="GO" id="GO:0005524">
    <property type="term" value="F:ATP binding"/>
    <property type="evidence" value="ECO:0007669"/>
    <property type="project" value="UniProtKB-UniRule"/>
</dbReference>
<comment type="caution">
    <text evidence="12">The sequence shown here is derived from an EMBL/GenBank/DDBJ whole genome shotgun (WGS) entry which is preliminary data.</text>
</comment>
<feature type="compositionally biased region" description="Low complexity" evidence="10">
    <location>
        <begin position="404"/>
        <end position="432"/>
    </location>
</feature>
<dbReference type="PROSITE" id="PS00107">
    <property type="entry name" value="PROTEIN_KINASE_ATP"/>
    <property type="match status" value="1"/>
</dbReference>
<keyword evidence="2" id="KW-0808">Transferase</keyword>
<protein>
    <submittedName>
        <fullName evidence="12">Kinase-like domain-containing protein</fullName>
    </submittedName>
</protein>
<reference evidence="12 13" key="1">
    <citation type="journal article" date="2018" name="New Phytol.">
        <title>Phylogenomics of Endogonaceae and evolution of mycorrhizas within Mucoromycota.</title>
        <authorList>
            <person name="Chang Y."/>
            <person name="Desiro A."/>
            <person name="Na H."/>
            <person name="Sandor L."/>
            <person name="Lipzen A."/>
            <person name="Clum A."/>
            <person name="Barry K."/>
            <person name="Grigoriev I.V."/>
            <person name="Martin F.M."/>
            <person name="Stajich J.E."/>
            <person name="Smith M.E."/>
            <person name="Bonito G."/>
            <person name="Spatafora J.W."/>
        </authorList>
    </citation>
    <scope>NUCLEOTIDE SEQUENCE [LARGE SCALE GENOMIC DNA]</scope>
    <source>
        <strain evidence="12 13">AD002</strain>
    </source>
</reference>
<feature type="binding site" evidence="7 9">
    <location>
        <position position="576"/>
    </location>
    <ligand>
        <name>ATP</name>
        <dbReference type="ChEBI" id="CHEBI:30616"/>
    </ligand>
</feature>
<keyword evidence="13" id="KW-1185">Reference proteome</keyword>
<feature type="compositionally biased region" description="Basic residues" evidence="10">
    <location>
        <begin position="97"/>
        <end position="113"/>
    </location>
</feature>
<evidence type="ECO:0000256" key="5">
    <source>
        <dbReference type="ARBA" id="ARBA00022840"/>
    </source>
</evidence>
<evidence type="ECO:0000256" key="1">
    <source>
        <dbReference type="ARBA" id="ARBA00022527"/>
    </source>
</evidence>
<dbReference type="PANTHER" id="PTHR24350">
    <property type="entry name" value="SERINE/THREONINE-PROTEIN KINASE IAL-RELATED"/>
    <property type="match status" value="1"/>
</dbReference>
<feature type="region of interest" description="Disordered" evidence="10">
    <location>
        <begin position="96"/>
        <end position="120"/>
    </location>
</feature>
<proteinExistence type="predicted"/>
<dbReference type="GO" id="GO:0004674">
    <property type="term" value="F:protein serine/threonine kinase activity"/>
    <property type="evidence" value="ECO:0007669"/>
    <property type="project" value="UniProtKB-KW"/>
</dbReference>
<feature type="region of interest" description="Disordered" evidence="10">
    <location>
        <begin position="380"/>
        <end position="469"/>
    </location>
</feature>
<feature type="binding site" evidence="7">
    <location>
        <begin position="694"/>
        <end position="695"/>
    </location>
    <ligand>
        <name>ATP</name>
        <dbReference type="ChEBI" id="CHEBI:30616"/>
    </ligand>
</feature>
<dbReference type="Pfam" id="PF00069">
    <property type="entry name" value="Pkinase"/>
    <property type="match status" value="1"/>
</dbReference>
<evidence type="ECO:0000256" key="9">
    <source>
        <dbReference type="PROSITE-ProRule" id="PRU10141"/>
    </source>
</evidence>
<evidence type="ECO:0000313" key="12">
    <source>
        <dbReference type="EMBL" id="RUS31487.1"/>
    </source>
</evidence>
<keyword evidence="5 7" id="KW-0067">ATP-binding</keyword>
<dbReference type="InterPro" id="IPR000719">
    <property type="entry name" value="Prot_kinase_dom"/>
</dbReference>
<feature type="cross-link" description="Glycyl lysine isopeptide (Lys-Gly) (interchain with G-Cter in SUMO2)" evidence="8">
    <location>
        <position position="692"/>
    </location>
</feature>
<evidence type="ECO:0000256" key="10">
    <source>
        <dbReference type="SAM" id="MobiDB-lite"/>
    </source>
</evidence>
<dbReference type="InterPro" id="IPR011009">
    <property type="entry name" value="Kinase-like_dom_sf"/>
</dbReference>
<evidence type="ECO:0000256" key="8">
    <source>
        <dbReference type="PIRSR" id="PIRSR630616-3"/>
    </source>
</evidence>
<evidence type="ECO:0000256" key="4">
    <source>
        <dbReference type="ARBA" id="ARBA00022777"/>
    </source>
</evidence>
<keyword evidence="4 12" id="KW-0418">Kinase</keyword>
<feature type="binding site" evidence="7">
    <location>
        <position position="713"/>
    </location>
    <ligand>
        <name>ATP</name>
        <dbReference type="ChEBI" id="CHEBI:30616"/>
    </ligand>
</feature>
<name>A0A433QP01_9FUNG</name>
<feature type="region of interest" description="Disordered" evidence="10">
    <location>
        <begin position="228"/>
        <end position="249"/>
    </location>
</feature>
<feature type="compositionally biased region" description="Polar residues" evidence="10">
    <location>
        <begin position="235"/>
        <end position="249"/>
    </location>
</feature>
<dbReference type="PROSITE" id="PS50011">
    <property type="entry name" value="PROTEIN_KINASE_DOM"/>
    <property type="match status" value="1"/>
</dbReference>
<evidence type="ECO:0000313" key="13">
    <source>
        <dbReference type="Proteomes" id="UP000274822"/>
    </source>
</evidence>
<dbReference type="EMBL" id="RBNJ01002904">
    <property type="protein sequence ID" value="RUS31487.1"/>
    <property type="molecule type" value="Genomic_DNA"/>
</dbReference>
<evidence type="ECO:0000256" key="6">
    <source>
        <dbReference type="PIRSR" id="PIRSR630616-1"/>
    </source>
</evidence>